<proteinExistence type="predicted"/>
<dbReference type="EMBL" id="LXQA010181051">
    <property type="protein sequence ID" value="MCI30627.1"/>
    <property type="molecule type" value="Genomic_DNA"/>
</dbReference>
<evidence type="ECO:0000313" key="1">
    <source>
        <dbReference type="EMBL" id="MCI30627.1"/>
    </source>
</evidence>
<sequence length="62" mass="7206">MMLQDSMYMMQIQQGGPANSEERVLDADSVAFQGQLAWLDVRPYWPEELNVESSQWKQDKAQ</sequence>
<dbReference type="AlphaFoldDB" id="A0A392R2Z5"/>
<name>A0A392R2Z5_9FABA</name>
<comment type="caution">
    <text evidence="1">The sequence shown here is derived from an EMBL/GenBank/DDBJ whole genome shotgun (WGS) entry which is preliminary data.</text>
</comment>
<evidence type="ECO:0000313" key="2">
    <source>
        <dbReference type="Proteomes" id="UP000265520"/>
    </source>
</evidence>
<dbReference type="Proteomes" id="UP000265520">
    <property type="component" value="Unassembled WGS sequence"/>
</dbReference>
<reference evidence="1 2" key="1">
    <citation type="journal article" date="2018" name="Front. Plant Sci.">
        <title>Red Clover (Trifolium pratense) and Zigzag Clover (T. medium) - A Picture of Genomic Similarities and Differences.</title>
        <authorList>
            <person name="Dluhosova J."/>
            <person name="Istvanek J."/>
            <person name="Nedelnik J."/>
            <person name="Repkova J."/>
        </authorList>
    </citation>
    <scope>NUCLEOTIDE SEQUENCE [LARGE SCALE GENOMIC DNA]</scope>
    <source>
        <strain evidence="2">cv. 10/8</strain>
        <tissue evidence="1">Leaf</tissue>
    </source>
</reference>
<protein>
    <submittedName>
        <fullName evidence="1">Uncharacterized protein</fullName>
    </submittedName>
</protein>
<keyword evidence="2" id="KW-1185">Reference proteome</keyword>
<organism evidence="1 2">
    <name type="scientific">Trifolium medium</name>
    <dbReference type="NCBI Taxonomy" id="97028"/>
    <lineage>
        <taxon>Eukaryota</taxon>
        <taxon>Viridiplantae</taxon>
        <taxon>Streptophyta</taxon>
        <taxon>Embryophyta</taxon>
        <taxon>Tracheophyta</taxon>
        <taxon>Spermatophyta</taxon>
        <taxon>Magnoliopsida</taxon>
        <taxon>eudicotyledons</taxon>
        <taxon>Gunneridae</taxon>
        <taxon>Pentapetalae</taxon>
        <taxon>rosids</taxon>
        <taxon>fabids</taxon>
        <taxon>Fabales</taxon>
        <taxon>Fabaceae</taxon>
        <taxon>Papilionoideae</taxon>
        <taxon>50 kb inversion clade</taxon>
        <taxon>NPAAA clade</taxon>
        <taxon>Hologalegina</taxon>
        <taxon>IRL clade</taxon>
        <taxon>Trifolieae</taxon>
        <taxon>Trifolium</taxon>
    </lineage>
</organism>
<accession>A0A392R2Z5</accession>